<proteinExistence type="predicted"/>
<feature type="non-terminal residue" evidence="1">
    <location>
        <position position="146"/>
    </location>
</feature>
<name>X1KYJ9_9ZZZZ</name>
<comment type="caution">
    <text evidence="1">The sequence shown here is derived from an EMBL/GenBank/DDBJ whole genome shotgun (WGS) entry which is preliminary data.</text>
</comment>
<sequence>AKYLQDVYGSYEEFVEASKVREPAKIAPPKVKLTGTEKLRATSIGKLKQAQLQKLGVRETVSKVKALNKKIEKLPLRLKANARAVTKDFDVAFRQNKTLKKRAELRKLVKQLEAEGKEVNLPQHTIDLAYKVPLKNLTTQQLDAIY</sequence>
<evidence type="ECO:0000313" key="1">
    <source>
        <dbReference type="EMBL" id="GAH95259.1"/>
    </source>
</evidence>
<accession>X1KYJ9</accession>
<gene>
    <name evidence="1" type="ORF">S03H2_69175</name>
</gene>
<dbReference type="AlphaFoldDB" id="X1KYJ9"/>
<dbReference type="EMBL" id="BARU01045644">
    <property type="protein sequence ID" value="GAH95259.1"/>
    <property type="molecule type" value="Genomic_DNA"/>
</dbReference>
<reference evidence="1" key="1">
    <citation type="journal article" date="2014" name="Front. Microbiol.">
        <title>High frequency of phylogenetically diverse reductive dehalogenase-homologous genes in deep subseafloor sedimentary metagenomes.</title>
        <authorList>
            <person name="Kawai M."/>
            <person name="Futagami T."/>
            <person name="Toyoda A."/>
            <person name="Takaki Y."/>
            <person name="Nishi S."/>
            <person name="Hori S."/>
            <person name="Arai W."/>
            <person name="Tsubouchi T."/>
            <person name="Morono Y."/>
            <person name="Uchiyama I."/>
            <person name="Ito T."/>
            <person name="Fujiyama A."/>
            <person name="Inagaki F."/>
            <person name="Takami H."/>
        </authorList>
    </citation>
    <scope>NUCLEOTIDE SEQUENCE</scope>
    <source>
        <strain evidence="1">Expedition CK06-06</strain>
    </source>
</reference>
<feature type="non-terminal residue" evidence="1">
    <location>
        <position position="1"/>
    </location>
</feature>
<protein>
    <submittedName>
        <fullName evidence="1">Uncharacterized protein</fullName>
    </submittedName>
</protein>
<organism evidence="1">
    <name type="scientific">marine sediment metagenome</name>
    <dbReference type="NCBI Taxonomy" id="412755"/>
    <lineage>
        <taxon>unclassified sequences</taxon>
        <taxon>metagenomes</taxon>
        <taxon>ecological metagenomes</taxon>
    </lineage>
</organism>